<organism evidence="2 3">
    <name type="scientific">Streptomyces bluensis</name>
    <dbReference type="NCBI Taxonomy" id="33897"/>
    <lineage>
        <taxon>Bacteria</taxon>
        <taxon>Bacillati</taxon>
        <taxon>Actinomycetota</taxon>
        <taxon>Actinomycetes</taxon>
        <taxon>Kitasatosporales</taxon>
        <taxon>Streptomycetaceae</taxon>
        <taxon>Streptomyces</taxon>
    </lineage>
</organism>
<name>A0ABW6UBT5_9ACTN</name>
<keyword evidence="1" id="KW-1133">Transmembrane helix</keyword>
<evidence type="ECO:0000313" key="3">
    <source>
        <dbReference type="Proteomes" id="UP001602058"/>
    </source>
</evidence>
<evidence type="ECO:0000313" key="2">
    <source>
        <dbReference type="EMBL" id="MFF4520904.1"/>
    </source>
</evidence>
<sequence length="130" mass="14109">MTKPITTLAVTVAPAAIVTDRFRPPPEAENPSPVSRGRMVVRLLYAFTCPVSSLPVPAVAYGEVARNCSVVEPLPLFLMDRLVTATLLSVMNLVWLTVIEPAVCTLFQWLGACQRWETCSVKVPGLIATV</sequence>
<keyword evidence="1" id="KW-0472">Membrane</keyword>
<keyword evidence="1" id="KW-0812">Transmembrane</keyword>
<dbReference type="EMBL" id="JBIAWJ010000002">
    <property type="protein sequence ID" value="MFF4520904.1"/>
    <property type="molecule type" value="Genomic_DNA"/>
</dbReference>
<accession>A0ABW6UBT5</accession>
<feature type="transmembrane region" description="Helical" evidence="1">
    <location>
        <begin position="43"/>
        <end position="62"/>
    </location>
</feature>
<comment type="caution">
    <text evidence="2">The sequence shown here is derived from an EMBL/GenBank/DDBJ whole genome shotgun (WGS) entry which is preliminary data.</text>
</comment>
<gene>
    <name evidence="2" type="ORF">ACFY1D_05530</name>
</gene>
<protein>
    <submittedName>
        <fullName evidence="2">Uncharacterized protein</fullName>
    </submittedName>
</protein>
<reference evidence="2 3" key="1">
    <citation type="submission" date="2024-10" db="EMBL/GenBank/DDBJ databases">
        <title>The Natural Products Discovery Center: Release of the First 8490 Sequenced Strains for Exploring Actinobacteria Biosynthetic Diversity.</title>
        <authorList>
            <person name="Kalkreuter E."/>
            <person name="Kautsar S.A."/>
            <person name="Yang D."/>
            <person name="Bader C.D."/>
            <person name="Teijaro C.N."/>
            <person name="Fluegel L."/>
            <person name="Davis C.M."/>
            <person name="Simpson J.R."/>
            <person name="Lauterbach L."/>
            <person name="Steele A.D."/>
            <person name="Gui C."/>
            <person name="Meng S."/>
            <person name="Li G."/>
            <person name="Viehrig K."/>
            <person name="Ye F."/>
            <person name="Su P."/>
            <person name="Kiefer A.F."/>
            <person name="Nichols A."/>
            <person name="Cepeda A.J."/>
            <person name="Yan W."/>
            <person name="Fan B."/>
            <person name="Jiang Y."/>
            <person name="Adhikari A."/>
            <person name="Zheng C.-J."/>
            <person name="Schuster L."/>
            <person name="Cowan T.M."/>
            <person name="Smanski M.J."/>
            <person name="Chevrette M.G."/>
            <person name="De Carvalho L.P.S."/>
            <person name="Shen B."/>
        </authorList>
    </citation>
    <scope>NUCLEOTIDE SEQUENCE [LARGE SCALE GENOMIC DNA]</scope>
    <source>
        <strain evidence="2 3">NPDC001390</strain>
    </source>
</reference>
<dbReference type="RefSeq" id="WP_387883908.1">
    <property type="nucleotide sequence ID" value="NZ_JBIAWJ010000002.1"/>
</dbReference>
<feature type="transmembrane region" description="Helical" evidence="1">
    <location>
        <begin position="82"/>
        <end position="107"/>
    </location>
</feature>
<evidence type="ECO:0000256" key="1">
    <source>
        <dbReference type="SAM" id="Phobius"/>
    </source>
</evidence>
<proteinExistence type="predicted"/>
<dbReference type="Proteomes" id="UP001602058">
    <property type="component" value="Unassembled WGS sequence"/>
</dbReference>
<keyword evidence="3" id="KW-1185">Reference proteome</keyword>